<dbReference type="Pfam" id="PF00583">
    <property type="entry name" value="Acetyltransf_1"/>
    <property type="match status" value="1"/>
</dbReference>
<reference evidence="3" key="2">
    <citation type="journal article" date="2023" name="IMA Fungus">
        <title>Comparative genomic study of the Penicillium genus elucidates a diverse pangenome and 15 lateral gene transfer events.</title>
        <authorList>
            <person name="Petersen C."/>
            <person name="Sorensen T."/>
            <person name="Nielsen M.R."/>
            <person name="Sondergaard T.E."/>
            <person name="Sorensen J.L."/>
            <person name="Fitzpatrick D.A."/>
            <person name="Frisvad J.C."/>
            <person name="Nielsen K.L."/>
        </authorList>
    </citation>
    <scope>NUCLEOTIDE SEQUENCE</scope>
    <source>
        <strain evidence="3">IBT 35675</strain>
    </source>
</reference>
<comment type="caution">
    <text evidence="3">The sequence shown here is derived from an EMBL/GenBank/DDBJ whole genome shotgun (WGS) entry which is preliminary data.</text>
</comment>
<organism evidence="3 4">
    <name type="scientific">Penicillium brevicompactum</name>
    <dbReference type="NCBI Taxonomy" id="5074"/>
    <lineage>
        <taxon>Eukaryota</taxon>
        <taxon>Fungi</taxon>
        <taxon>Dikarya</taxon>
        <taxon>Ascomycota</taxon>
        <taxon>Pezizomycotina</taxon>
        <taxon>Eurotiomycetes</taxon>
        <taxon>Eurotiomycetidae</taxon>
        <taxon>Eurotiales</taxon>
        <taxon>Aspergillaceae</taxon>
        <taxon>Penicillium</taxon>
    </lineage>
</organism>
<evidence type="ECO:0000313" key="4">
    <source>
        <dbReference type="Proteomes" id="UP001148299"/>
    </source>
</evidence>
<keyword evidence="4" id="KW-1185">Reference proteome</keyword>
<sequence>MSTQRFHVWHLRRDEIPAFVDLAYSARLAQVVNHVIFQNRGGEDIQRVQCERAVRALFDDPTAKCTIIKPEDSDEIVGFCIEKRCVNNAQVDSPSPEGPTKPAKRPRLDLRIVTGASEPELPDYPNFLQQPNSYAGTDLTASHSEKDQDTVMSDDLNRSSPGATPKSFSGQYSAMHYRNFFLSDPPSPNGHAMAIYKIAKENSSILDQQMLGINYIGENMIEYLWVKPGYRFKGIGQKFVDDCIKDATSHALPLYICAEPTAAGFFRSCGFLDTMSFIVNLAQNAPDMSGYGEHRSIWMRWLPPAGRG</sequence>
<accession>A0A9W9RYQ0</accession>
<dbReference type="Gene3D" id="3.40.630.30">
    <property type="match status" value="1"/>
</dbReference>
<dbReference type="AlphaFoldDB" id="A0A9W9RYQ0"/>
<gene>
    <name evidence="3" type="ORF">N7541_000269</name>
</gene>
<name>A0A9W9RYQ0_PENBR</name>
<dbReference type="PROSITE" id="PS51186">
    <property type="entry name" value="GNAT"/>
    <property type="match status" value="1"/>
</dbReference>
<dbReference type="InterPro" id="IPR016181">
    <property type="entry name" value="Acyl_CoA_acyltransferase"/>
</dbReference>
<evidence type="ECO:0000313" key="3">
    <source>
        <dbReference type="EMBL" id="KAJ5366328.1"/>
    </source>
</evidence>
<protein>
    <recommendedName>
        <fullName evidence="2">N-acetyltransferase domain-containing protein</fullName>
    </recommendedName>
</protein>
<evidence type="ECO:0000256" key="1">
    <source>
        <dbReference type="SAM" id="MobiDB-lite"/>
    </source>
</evidence>
<feature type="region of interest" description="Disordered" evidence="1">
    <location>
        <begin position="89"/>
        <end position="108"/>
    </location>
</feature>
<feature type="compositionally biased region" description="Polar residues" evidence="1">
    <location>
        <begin position="127"/>
        <end position="142"/>
    </location>
</feature>
<feature type="compositionally biased region" description="Polar residues" evidence="1">
    <location>
        <begin position="158"/>
        <end position="169"/>
    </location>
</feature>
<proteinExistence type="predicted"/>
<dbReference type="InterPro" id="IPR000182">
    <property type="entry name" value="GNAT_dom"/>
</dbReference>
<feature type="region of interest" description="Disordered" evidence="1">
    <location>
        <begin position="117"/>
        <end position="169"/>
    </location>
</feature>
<dbReference type="SUPFAM" id="SSF55729">
    <property type="entry name" value="Acyl-CoA N-acyltransferases (Nat)"/>
    <property type="match status" value="1"/>
</dbReference>
<dbReference type="GO" id="GO:0016747">
    <property type="term" value="F:acyltransferase activity, transferring groups other than amino-acyl groups"/>
    <property type="evidence" value="ECO:0007669"/>
    <property type="project" value="InterPro"/>
</dbReference>
<evidence type="ECO:0000259" key="2">
    <source>
        <dbReference type="PROSITE" id="PS51186"/>
    </source>
</evidence>
<dbReference type="Proteomes" id="UP001148299">
    <property type="component" value="Unassembled WGS sequence"/>
</dbReference>
<feature type="domain" description="N-acetyltransferase" evidence="2">
    <location>
        <begin position="151"/>
        <end position="304"/>
    </location>
</feature>
<dbReference type="EMBL" id="JAPZBR010000001">
    <property type="protein sequence ID" value="KAJ5366328.1"/>
    <property type="molecule type" value="Genomic_DNA"/>
</dbReference>
<reference evidence="3" key="1">
    <citation type="submission" date="2022-12" db="EMBL/GenBank/DDBJ databases">
        <authorList>
            <person name="Petersen C."/>
        </authorList>
    </citation>
    <scope>NUCLEOTIDE SEQUENCE</scope>
    <source>
        <strain evidence="3">IBT 35675</strain>
    </source>
</reference>